<reference evidence="2" key="1">
    <citation type="journal article" date="2019" name="Int. J. Syst. Evol. Microbiol.">
        <title>The Global Catalogue of Microorganisms (GCM) 10K type strain sequencing project: providing services to taxonomists for standard genome sequencing and annotation.</title>
        <authorList>
            <consortium name="The Broad Institute Genomics Platform"/>
            <consortium name="The Broad Institute Genome Sequencing Center for Infectious Disease"/>
            <person name="Wu L."/>
            <person name="Ma J."/>
        </authorList>
    </citation>
    <scope>NUCLEOTIDE SEQUENCE [LARGE SCALE GENOMIC DNA]</scope>
    <source>
        <strain evidence="2">CCUG 55854</strain>
    </source>
</reference>
<dbReference type="EMBL" id="JBHTKN010000001">
    <property type="protein sequence ID" value="MFD1040830.1"/>
    <property type="molecule type" value="Genomic_DNA"/>
</dbReference>
<proteinExistence type="predicted"/>
<name>A0ABW3LQW3_9GAMM</name>
<comment type="caution">
    <text evidence="1">The sequence shown here is derived from an EMBL/GenBank/DDBJ whole genome shotgun (WGS) entry which is preliminary data.</text>
</comment>
<organism evidence="1 2">
    <name type="scientific">Pseudoxanthomonas kaohsiungensis</name>
    <dbReference type="NCBI Taxonomy" id="283923"/>
    <lineage>
        <taxon>Bacteria</taxon>
        <taxon>Pseudomonadati</taxon>
        <taxon>Pseudomonadota</taxon>
        <taxon>Gammaproteobacteria</taxon>
        <taxon>Lysobacterales</taxon>
        <taxon>Lysobacteraceae</taxon>
        <taxon>Pseudoxanthomonas</taxon>
    </lineage>
</organism>
<gene>
    <name evidence="1" type="ORF">ACFQ2N_00515</name>
</gene>
<dbReference type="RefSeq" id="WP_202935599.1">
    <property type="nucleotide sequence ID" value="NZ_JBHTKN010000001.1"/>
</dbReference>
<sequence length="236" mass="25586">MLAELGLLLDACPEDAGQADYRQAVVDLNCLAKRSTSTRALTWGHLVDLYGVNPDQLVFRGMRWFWTKDTEGRPLIALSAALARDGLLSSIAPHVWAAPVGSTVSRESVETFMAGKFPDRFSPATLKSVAQNINASLTQAGHLAGRARKQREQARPTAGSVAYALLLGHASGARGPELFQTRFMKAQDAPVGVCIGLAEDAARKGWIEFKRVADVMEVAFPRLIRAGEETVIREQA</sequence>
<evidence type="ECO:0000313" key="2">
    <source>
        <dbReference type="Proteomes" id="UP001597033"/>
    </source>
</evidence>
<protein>
    <submittedName>
        <fullName evidence="1">Uncharacterized protein</fullName>
    </submittedName>
</protein>
<accession>A0ABW3LQW3</accession>
<keyword evidence="2" id="KW-1185">Reference proteome</keyword>
<evidence type="ECO:0000313" key="1">
    <source>
        <dbReference type="EMBL" id="MFD1040830.1"/>
    </source>
</evidence>
<dbReference type="Proteomes" id="UP001597033">
    <property type="component" value="Unassembled WGS sequence"/>
</dbReference>